<reference evidence="2" key="2">
    <citation type="submission" date="2009-11" db="EMBL/GenBank/DDBJ databases">
        <title>The Genome Sequence of Allomyces macrogynus strain ATCC 38327.</title>
        <authorList>
            <consortium name="The Broad Institute Genome Sequencing Platform"/>
            <person name="Russ C."/>
            <person name="Cuomo C."/>
            <person name="Shea T."/>
            <person name="Young S.K."/>
            <person name="Zeng Q."/>
            <person name="Koehrsen M."/>
            <person name="Haas B."/>
            <person name="Borodovsky M."/>
            <person name="Guigo R."/>
            <person name="Alvarado L."/>
            <person name="Berlin A."/>
            <person name="Borenstein D."/>
            <person name="Chen Z."/>
            <person name="Engels R."/>
            <person name="Freedman E."/>
            <person name="Gellesch M."/>
            <person name="Goldberg J."/>
            <person name="Griggs A."/>
            <person name="Gujja S."/>
            <person name="Heiman D."/>
            <person name="Hepburn T."/>
            <person name="Howarth C."/>
            <person name="Jen D."/>
            <person name="Larson L."/>
            <person name="Lewis B."/>
            <person name="Mehta T."/>
            <person name="Park D."/>
            <person name="Pearson M."/>
            <person name="Roberts A."/>
            <person name="Saif S."/>
            <person name="Shenoy N."/>
            <person name="Sisk P."/>
            <person name="Stolte C."/>
            <person name="Sykes S."/>
            <person name="Walk T."/>
            <person name="White J."/>
            <person name="Yandava C."/>
            <person name="Burger G."/>
            <person name="Gray M.W."/>
            <person name="Holland P.W.H."/>
            <person name="King N."/>
            <person name="Lang F.B.F."/>
            <person name="Roger A.J."/>
            <person name="Ruiz-Trillo I."/>
            <person name="Lander E."/>
            <person name="Nusbaum C."/>
        </authorList>
    </citation>
    <scope>NUCLEOTIDE SEQUENCE [LARGE SCALE GENOMIC DNA]</scope>
    <source>
        <strain evidence="2">ATCC 38327</strain>
    </source>
</reference>
<sequence>MTSADWEAADAPVPGRRLGLGHCARARHARTLGQGAQSVIGHSDMVARTDAPGPAAVDGCVPRAELKRVERVIAAHVAADPSEMPSSSVLNGLHSAGPSVTWISSEATVEQGETGSDPWAA</sequence>
<reference evidence="1 2" key="1">
    <citation type="submission" date="2009-11" db="EMBL/GenBank/DDBJ databases">
        <title>Annotation of Allomyces macrogynus ATCC 38327.</title>
        <authorList>
            <consortium name="The Broad Institute Genome Sequencing Platform"/>
            <person name="Russ C."/>
            <person name="Cuomo C."/>
            <person name="Burger G."/>
            <person name="Gray M.W."/>
            <person name="Holland P.W.H."/>
            <person name="King N."/>
            <person name="Lang F.B.F."/>
            <person name="Roger A.J."/>
            <person name="Ruiz-Trillo I."/>
            <person name="Young S.K."/>
            <person name="Zeng Q."/>
            <person name="Gargeya S."/>
            <person name="Fitzgerald M."/>
            <person name="Haas B."/>
            <person name="Abouelleil A."/>
            <person name="Alvarado L."/>
            <person name="Arachchi H.M."/>
            <person name="Berlin A."/>
            <person name="Chapman S.B."/>
            <person name="Gearin G."/>
            <person name="Goldberg J."/>
            <person name="Griggs A."/>
            <person name="Gujja S."/>
            <person name="Hansen M."/>
            <person name="Heiman D."/>
            <person name="Howarth C."/>
            <person name="Larimer J."/>
            <person name="Lui A."/>
            <person name="MacDonald P.J.P."/>
            <person name="McCowen C."/>
            <person name="Montmayeur A."/>
            <person name="Murphy C."/>
            <person name="Neiman D."/>
            <person name="Pearson M."/>
            <person name="Priest M."/>
            <person name="Roberts A."/>
            <person name="Saif S."/>
            <person name="Shea T."/>
            <person name="Sisk P."/>
            <person name="Stolte C."/>
            <person name="Sykes S."/>
            <person name="Wortman J."/>
            <person name="Nusbaum C."/>
            <person name="Birren B."/>
        </authorList>
    </citation>
    <scope>NUCLEOTIDE SEQUENCE [LARGE SCALE GENOMIC DNA]</scope>
    <source>
        <strain evidence="1 2">ATCC 38327</strain>
    </source>
</reference>
<keyword evidence="2" id="KW-1185">Reference proteome</keyword>
<name>A0A0L0T1M0_ALLM3</name>
<accession>A0A0L0T1M0</accession>
<dbReference type="EMBL" id="GG745358">
    <property type="protein sequence ID" value="KNE68738.1"/>
    <property type="molecule type" value="Genomic_DNA"/>
</dbReference>
<evidence type="ECO:0000313" key="1">
    <source>
        <dbReference type="EMBL" id="KNE68738.1"/>
    </source>
</evidence>
<proteinExistence type="predicted"/>
<evidence type="ECO:0000313" key="2">
    <source>
        <dbReference type="Proteomes" id="UP000054350"/>
    </source>
</evidence>
<dbReference type="VEuPathDB" id="FungiDB:AMAG_13379"/>
<organism evidence="1 2">
    <name type="scientific">Allomyces macrogynus (strain ATCC 38327)</name>
    <name type="common">Allomyces javanicus var. macrogynus</name>
    <dbReference type="NCBI Taxonomy" id="578462"/>
    <lineage>
        <taxon>Eukaryota</taxon>
        <taxon>Fungi</taxon>
        <taxon>Fungi incertae sedis</taxon>
        <taxon>Blastocladiomycota</taxon>
        <taxon>Blastocladiomycetes</taxon>
        <taxon>Blastocladiales</taxon>
        <taxon>Blastocladiaceae</taxon>
        <taxon>Allomyces</taxon>
    </lineage>
</organism>
<dbReference type="AlphaFoldDB" id="A0A0L0T1M0"/>
<protein>
    <submittedName>
        <fullName evidence="1">Uncharacterized protein</fullName>
    </submittedName>
</protein>
<gene>
    <name evidence="1" type="ORF">AMAG_13379</name>
</gene>
<dbReference type="Proteomes" id="UP000054350">
    <property type="component" value="Unassembled WGS sequence"/>
</dbReference>